<dbReference type="InterPro" id="IPR000014">
    <property type="entry name" value="PAS"/>
</dbReference>
<dbReference type="Gene3D" id="3.30.450.20">
    <property type="entry name" value="PAS domain"/>
    <property type="match status" value="2"/>
</dbReference>
<dbReference type="CDD" id="cd00082">
    <property type="entry name" value="HisKA"/>
    <property type="match status" value="1"/>
</dbReference>
<dbReference type="SUPFAM" id="SSF47384">
    <property type="entry name" value="Homodimeric domain of signal transducing histidine kinase"/>
    <property type="match status" value="1"/>
</dbReference>
<evidence type="ECO:0000313" key="11">
    <source>
        <dbReference type="EMBL" id="MCW7753640.1"/>
    </source>
</evidence>
<keyword evidence="3" id="KW-0597">Phosphoprotein</keyword>
<proteinExistence type="predicted"/>
<dbReference type="SMART" id="SM00091">
    <property type="entry name" value="PAS"/>
    <property type="match status" value="2"/>
</dbReference>
<evidence type="ECO:0000259" key="10">
    <source>
        <dbReference type="PROSITE" id="PS50112"/>
    </source>
</evidence>
<dbReference type="InterPro" id="IPR003661">
    <property type="entry name" value="HisK_dim/P_dom"/>
</dbReference>
<comment type="catalytic activity">
    <reaction evidence="1">
        <text>ATP + protein L-histidine = ADP + protein N-phospho-L-histidine.</text>
        <dbReference type="EC" id="2.7.13.3"/>
    </reaction>
</comment>
<dbReference type="CDD" id="cd00130">
    <property type="entry name" value="PAS"/>
    <property type="match status" value="2"/>
</dbReference>
<dbReference type="SUPFAM" id="SSF55785">
    <property type="entry name" value="PYP-like sensor domain (PAS domain)"/>
    <property type="match status" value="2"/>
</dbReference>
<evidence type="ECO:0000256" key="6">
    <source>
        <dbReference type="ARBA" id="ARBA00022777"/>
    </source>
</evidence>
<dbReference type="EC" id="2.7.13.3" evidence="2"/>
<keyword evidence="4" id="KW-0808">Transferase</keyword>
<dbReference type="Pfam" id="PF00512">
    <property type="entry name" value="HisKA"/>
    <property type="match status" value="1"/>
</dbReference>
<evidence type="ECO:0000256" key="2">
    <source>
        <dbReference type="ARBA" id="ARBA00012438"/>
    </source>
</evidence>
<evidence type="ECO:0000259" key="9">
    <source>
        <dbReference type="PROSITE" id="PS50109"/>
    </source>
</evidence>
<keyword evidence="7" id="KW-0067">ATP-binding</keyword>
<keyword evidence="5" id="KW-0547">Nucleotide-binding</keyword>
<dbReference type="Proteomes" id="UP001209681">
    <property type="component" value="Unassembled WGS sequence"/>
</dbReference>
<dbReference type="PROSITE" id="PS50109">
    <property type="entry name" value="HIS_KIN"/>
    <property type="match status" value="1"/>
</dbReference>
<dbReference type="PRINTS" id="PR00344">
    <property type="entry name" value="BCTRLSENSOR"/>
</dbReference>
<dbReference type="InterPro" id="IPR035965">
    <property type="entry name" value="PAS-like_dom_sf"/>
</dbReference>
<gene>
    <name evidence="11" type="ORF">OOT00_06535</name>
</gene>
<evidence type="ECO:0000256" key="1">
    <source>
        <dbReference type="ARBA" id="ARBA00000085"/>
    </source>
</evidence>
<organism evidence="11 12">
    <name type="scientific">Desulfobotulus pelophilus</name>
    <dbReference type="NCBI Taxonomy" id="2823377"/>
    <lineage>
        <taxon>Bacteria</taxon>
        <taxon>Pseudomonadati</taxon>
        <taxon>Thermodesulfobacteriota</taxon>
        <taxon>Desulfobacteria</taxon>
        <taxon>Desulfobacterales</taxon>
        <taxon>Desulfobacteraceae</taxon>
        <taxon>Desulfobotulus</taxon>
    </lineage>
</organism>
<name>A0ABT3N859_9BACT</name>
<dbReference type="InterPro" id="IPR004358">
    <property type="entry name" value="Sig_transdc_His_kin-like_C"/>
</dbReference>
<dbReference type="InterPro" id="IPR003594">
    <property type="entry name" value="HATPase_dom"/>
</dbReference>
<feature type="domain" description="Histidine kinase" evidence="9">
    <location>
        <begin position="289"/>
        <end position="513"/>
    </location>
</feature>
<dbReference type="SMART" id="SM00388">
    <property type="entry name" value="HisKA"/>
    <property type="match status" value="1"/>
</dbReference>
<dbReference type="NCBIfam" id="TIGR00229">
    <property type="entry name" value="sensory_box"/>
    <property type="match status" value="2"/>
</dbReference>
<keyword evidence="12" id="KW-1185">Reference proteome</keyword>
<evidence type="ECO:0000256" key="8">
    <source>
        <dbReference type="ARBA" id="ARBA00023012"/>
    </source>
</evidence>
<dbReference type="InterPro" id="IPR036890">
    <property type="entry name" value="HATPase_C_sf"/>
</dbReference>
<evidence type="ECO:0000313" key="12">
    <source>
        <dbReference type="Proteomes" id="UP001209681"/>
    </source>
</evidence>
<accession>A0ABT3N859</accession>
<sequence>MDKDTGSVKYEDKMVSSRDNATATCNEDSRLDQLCLHHAPVCVYRFNQSGHILYANQKTSDLLGYSEEELLSISIFDIDPDMNPERWIHIWQKIYKDGAVIMETMHRKKNGHCLPVEVAANRINFEGHVYALAFTKDISERTHKEEQLDLTGFIFEKASLGIFLNKDGGYIDNVNEYACQCLGYTKEELCRMHILDIDHEKSHQESYELWLRLQHEGQINFESVHRKKDGTEIPVEITGNLFQFSNRLYSVSFVKDISERKAAEKQYRKMQAQRHKSQQLESMGTLASGIAHDFNNILSAILGFSELALGAAPPESNINRYIYQISQASLRAKDLIHQILMFSQQCHPEKGPVNVTRTVDEVLQLIQATLPANIAIRKTIQADILPIFANEIHIHRLLMNLCTNACHSMKDKGGMLMVSLQDIRIEDMASGSYHGINPGSYIKISITDSGCGIAPDILDKVFDPYFTTKNSDEGSGLGLSTVQDIVMDHGGDIKIDSEMEKGTTFHILLPAIHAGSALSLTAQRGQLPTDNEGILLVNDDACRTKADAAPGLPDEIRPKCH</sequence>
<dbReference type="PANTHER" id="PTHR43065">
    <property type="entry name" value="SENSOR HISTIDINE KINASE"/>
    <property type="match status" value="1"/>
</dbReference>
<dbReference type="Gene3D" id="3.30.565.10">
    <property type="entry name" value="Histidine kinase-like ATPase, C-terminal domain"/>
    <property type="match status" value="1"/>
</dbReference>
<evidence type="ECO:0000256" key="5">
    <source>
        <dbReference type="ARBA" id="ARBA00022741"/>
    </source>
</evidence>
<evidence type="ECO:0000256" key="3">
    <source>
        <dbReference type="ARBA" id="ARBA00022553"/>
    </source>
</evidence>
<dbReference type="Gene3D" id="1.10.287.130">
    <property type="match status" value="1"/>
</dbReference>
<dbReference type="SMART" id="SM00086">
    <property type="entry name" value="PAC"/>
    <property type="match status" value="2"/>
</dbReference>
<protein>
    <recommendedName>
        <fullName evidence="2">histidine kinase</fullName>
        <ecNumber evidence="2">2.7.13.3</ecNumber>
    </recommendedName>
</protein>
<evidence type="ECO:0000256" key="4">
    <source>
        <dbReference type="ARBA" id="ARBA00022679"/>
    </source>
</evidence>
<dbReference type="SMART" id="SM00387">
    <property type="entry name" value="HATPase_c"/>
    <property type="match status" value="1"/>
</dbReference>
<dbReference type="InterPro" id="IPR036097">
    <property type="entry name" value="HisK_dim/P_sf"/>
</dbReference>
<dbReference type="RefSeq" id="WP_265424510.1">
    <property type="nucleotide sequence ID" value="NZ_JAPFPW010000005.1"/>
</dbReference>
<dbReference type="InterPro" id="IPR005467">
    <property type="entry name" value="His_kinase_dom"/>
</dbReference>
<reference evidence="11 12" key="1">
    <citation type="submission" date="2022-11" db="EMBL/GenBank/DDBJ databases">
        <title>Desulfobotulus tamanensis H1 sp. nov. - anaerobic, alkaliphilic, sulphate reducing bacterium isolated from terrestrial mud volcano.</title>
        <authorList>
            <person name="Frolova A."/>
            <person name="Merkel A.Y."/>
            <person name="Slobodkin A.I."/>
        </authorList>
    </citation>
    <scope>NUCLEOTIDE SEQUENCE [LARGE SCALE GENOMIC DNA]</scope>
    <source>
        <strain evidence="11 12">H1</strain>
    </source>
</reference>
<dbReference type="EMBL" id="JAPFPW010000005">
    <property type="protein sequence ID" value="MCW7753640.1"/>
    <property type="molecule type" value="Genomic_DNA"/>
</dbReference>
<keyword evidence="6" id="KW-0418">Kinase</keyword>
<dbReference type="Pfam" id="PF13426">
    <property type="entry name" value="PAS_9"/>
    <property type="match status" value="2"/>
</dbReference>
<evidence type="ECO:0000256" key="7">
    <source>
        <dbReference type="ARBA" id="ARBA00022840"/>
    </source>
</evidence>
<dbReference type="InterPro" id="IPR001610">
    <property type="entry name" value="PAC"/>
</dbReference>
<dbReference type="Pfam" id="PF02518">
    <property type="entry name" value="HATPase_c"/>
    <property type="match status" value="1"/>
</dbReference>
<dbReference type="SUPFAM" id="SSF55874">
    <property type="entry name" value="ATPase domain of HSP90 chaperone/DNA topoisomerase II/histidine kinase"/>
    <property type="match status" value="1"/>
</dbReference>
<comment type="caution">
    <text evidence="11">The sequence shown here is derived from an EMBL/GenBank/DDBJ whole genome shotgun (WGS) entry which is preliminary data.</text>
</comment>
<keyword evidence="8" id="KW-0902">Two-component regulatory system</keyword>
<dbReference type="PANTHER" id="PTHR43065:SF46">
    <property type="entry name" value="C4-DICARBOXYLATE TRANSPORT SENSOR PROTEIN DCTB"/>
    <property type="match status" value="1"/>
</dbReference>
<feature type="domain" description="PAS" evidence="10">
    <location>
        <begin position="43"/>
        <end position="85"/>
    </location>
</feature>
<dbReference type="PROSITE" id="PS50112">
    <property type="entry name" value="PAS"/>
    <property type="match status" value="1"/>
</dbReference>